<proteinExistence type="predicted"/>
<name>A0ABQ6JUB8_9MICO</name>
<gene>
    <name evidence="1" type="ORF">GCM10025869_24160</name>
</gene>
<dbReference type="InterPro" id="IPR024006">
    <property type="entry name" value="Alt_signal_exp_actinobact"/>
</dbReference>
<dbReference type="RefSeq" id="WP_284300433.1">
    <property type="nucleotide sequence ID" value="NZ_BSVA01000001.1"/>
</dbReference>
<dbReference type="Proteomes" id="UP001157069">
    <property type="component" value="Unassembled WGS sequence"/>
</dbReference>
<dbReference type="NCBIfam" id="TIGR04089">
    <property type="entry name" value="exp_by_SipW_III"/>
    <property type="match status" value="1"/>
</dbReference>
<protein>
    <recommendedName>
        <fullName evidence="3">Alternate-type signal peptide domain-containing protein</fullName>
    </recommendedName>
</protein>
<organism evidence="1 2">
    <name type="scientific">Homoserinibacter gongjuensis</name>
    <dbReference type="NCBI Taxonomy" id="1162968"/>
    <lineage>
        <taxon>Bacteria</taxon>
        <taxon>Bacillati</taxon>
        <taxon>Actinomycetota</taxon>
        <taxon>Actinomycetes</taxon>
        <taxon>Micrococcales</taxon>
        <taxon>Microbacteriaceae</taxon>
        <taxon>Homoserinibacter</taxon>
    </lineage>
</organism>
<accession>A0ABQ6JUB8</accession>
<evidence type="ECO:0000313" key="1">
    <source>
        <dbReference type="EMBL" id="GMA91887.1"/>
    </source>
</evidence>
<dbReference type="InterPro" id="IPR023833">
    <property type="entry name" value="Signal_pept_SipW-depend-type"/>
</dbReference>
<dbReference type="EMBL" id="BSVA01000001">
    <property type="protein sequence ID" value="GMA91887.1"/>
    <property type="molecule type" value="Genomic_DNA"/>
</dbReference>
<dbReference type="NCBIfam" id="TIGR04088">
    <property type="entry name" value="cognate_SipW"/>
    <property type="match status" value="1"/>
</dbReference>
<comment type="caution">
    <text evidence="1">The sequence shown here is derived from an EMBL/GenBank/DDBJ whole genome shotgun (WGS) entry which is preliminary data.</text>
</comment>
<evidence type="ECO:0000313" key="2">
    <source>
        <dbReference type="Proteomes" id="UP001157069"/>
    </source>
</evidence>
<reference evidence="2" key="1">
    <citation type="journal article" date="2019" name="Int. J. Syst. Evol. Microbiol.">
        <title>The Global Catalogue of Microorganisms (GCM) 10K type strain sequencing project: providing services to taxonomists for standard genome sequencing and annotation.</title>
        <authorList>
            <consortium name="The Broad Institute Genomics Platform"/>
            <consortium name="The Broad Institute Genome Sequencing Center for Infectious Disease"/>
            <person name="Wu L."/>
            <person name="Ma J."/>
        </authorList>
    </citation>
    <scope>NUCLEOTIDE SEQUENCE [LARGE SCALE GENOMIC DNA]</scope>
    <source>
        <strain evidence="2">NBRC 108755</strain>
    </source>
</reference>
<keyword evidence="2" id="KW-1185">Reference proteome</keyword>
<evidence type="ECO:0008006" key="3">
    <source>
        <dbReference type="Google" id="ProtNLM"/>
    </source>
</evidence>
<sequence length="176" mass="17461">MNKITKASIAAGAAVLLLMGGGGTLAYWNASTTAGAGSITAGVLTVTSAGAATVEHANGDPLTLAVPGDTIVIEQDLTLNATGDNLKFEVAITPGTVTGSADLIAELLPTADYEVSGSNISEITAGSDEWQVDANGTTTVTVKVTITWPFGTAVDNGSQGGTANFAAATFTVTQIA</sequence>